<sequence>MVRGKSIYASVFVKNSYRAKCSPRVRRPMRPRAIAWAGPDAFYPNRFYEMDRWYKARITRPEILPQLHIVNGQSIVKSFEELTAKPLVEGIDIGFKVKDGKKVASVSSKEELAKLDEIVINLGKVSFNQTAIFNHYNIFGELFQDNAFFNVTQNIKVTFNEKEVQRGNVLTPSDASTLPSVEIESLGTSSYNTMFMLNLDGNAFTESGQTCHWMVSNIPDSSDLSQGETVVEYLQPMPFKGTGFHRVVFLSFRHKEKIDFSAFRPLEGGIDARVFHMRQFYKVHEKDITPAAMSFCQMEWDESVDETCQKIGNQIASFAYEWRSPLKRAQKEFPEKAQPFDLYFDMYRPKEKVHQELEKIKMELASSKGKGLKPAYIDIDYVENKKKLPAWQHSRLLRKNGGSDYYSKLYE</sequence>
<dbReference type="Proteomes" id="UP000095286">
    <property type="component" value="Unplaced"/>
</dbReference>
<reference evidence="2" key="1">
    <citation type="submission" date="2016-11" db="UniProtKB">
        <authorList>
            <consortium name="WormBaseParasite"/>
        </authorList>
    </citation>
    <scope>IDENTIFICATION</scope>
    <source>
        <strain evidence="2">KR3021</strain>
    </source>
</reference>
<name>A0AC35U0I4_9BILA</name>
<evidence type="ECO:0000313" key="2">
    <source>
        <dbReference type="WBParaSite" id="RSKR_0000626500.1"/>
    </source>
</evidence>
<evidence type="ECO:0000313" key="1">
    <source>
        <dbReference type="Proteomes" id="UP000095286"/>
    </source>
</evidence>
<protein>
    <submittedName>
        <fullName evidence="2">39S ribosomal protein L38, mitochondrial</fullName>
    </submittedName>
</protein>
<dbReference type="WBParaSite" id="RSKR_0000626500.1">
    <property type="protein sequence ID" value="RSKR_0000626500.1"/>
    <property type="gene ID" value="RSKR_0000626500"/>
</dbReference>
<organism evidence="1 2">
    <name type="scientific">Rhabditophanes sp. KR3021</name>
    <dbReference type="NCBI Taxonomy" id="114890"/>
    <lineage>
        <taxon>Eukaryota</taxon>
        <taxon>Metazoa</taxon>
        <taxon>Ecdysozoa</taxon>
        <taxon>Nematoda</taxon>
        <taxon>Chromadorea</taxon>
        <taxon>Rhabditida</taxon>
        <taxon>Tylenchina</taxon>
        <taxon>Panagrolaimomorpha</taxon>
        <taxon>Strongyloidoidea</taxon>
        <taxon>Alloionematidae</taxon>
        <taxon>Rhabditophanes</taxon>
    </lineage>
</organism>
<accession>A0AC35U0I4</accession>
<proteinExistence type="predicted"/>